<feature type="non-terminal residue" evidence="1">
    <location>
        <position position="1"/>
    </location>
</feature>
<proteinExistence type="predicted"/>
<protein>
    <submittedName>
        <fullName evidence="1">Uncharacterized protein</fullName>
    </submittedName>
</protein>
<feature type="non-terminal residue" evidence="1">
    <location>
        <position position="41"/>
    </location>
</feature>
<dbReference type="EMBL" id="UINC01114923">
    <property type="protein sequence ID" value="SVC85576.1"/>
    <property type="molecule type" value="Genomic_DNA"/>
</dbReference>
<evidence type="ECO:0000313" key="1">
    <source>
        <dbReference type="EMBL" id="SVC85576.1"/>
    </source>
</evidence>
<sequence>VRNSFKCINENRLHADNLSIRYVDQSCSEFMFSRREGVMKQ</sequence>
<gene>
    <name evidence="1" type="ORF">METZ01_LOCUS338430</name>
</gene>
<dbReference type="AlphaFoldDB" id="A0A382QJF4"/>
<name>A0A382QJF4_9ZZZZ</name>
<accession>A0A382QJF4</accession>
<reference evidence="1" key="1">
    <citation type="submission" date="2018-05" db="EMBL/GenBank/DDBJ databases">
        <authorList>
            <person name="Lanie J.A."/>
            <person name="Ng W.-L."/>
            <person name="Kazmierczak K.M."/>
            <person name="Andrzejewski T.M."/>
            <person name="Davidsen T.M."/>
            <person name="Wayne K.J."/>
            <person name="Tettelin H."/>
            <person name="Glass J.I."/>
            <person name="Rusch D."/>
            <person name="Podicherti R."/>
            <person name="Tsui H.-C.T."/>
            <person name="Winkler M.E."/>
        </authorList>
    </citation>
    <scope>NUCLEOTIDE SEQUENCE</scope>
</reference>
<organism evidence="1">
    <name type="scientific">marine metagenome</name>
    <dbReference type="NCBI Taxonomy" id="408172"/>
    <lineage>
        <taxon>unclassified sequences</taxon>
        <taxon>metagenomes</taxon>
        <taxon>ecological metagenomes</taxon>
    </lineage>
</organism>